<feature type="region of interest" description="Disordered" evidence="10">
    <location>
        <begin position="1"/>
        <end position="111"/>
    </location>
</feature>
<evidence type="ECO:0000256" key="5">
    <source>
        <dbReference type="ARBA" id="ARBA00022833"/>
    </source>
</evidence>
<feature type="compositionally biased region" description="Low complexity" evidence="10">
    <location>
        <begin position="357"/>
        <end position="391"/>
    </location>
</feature>
<evidence type="ECO:0000256" key="10">
    <source>
        <dbReference type="SAM" id="MobiDB-lite"/>
    </source>
</evidence>
<comment type="function">
    <text evidence="8">Catalyzes the dehydration of methylthioribulose-1-phosphate (MTRu-1-P) into 2,3-diketo-5-methylthiopentyl-1-phosphate (DK-MTP-1-P). Functions in the methionine salvage pathway, which plays a key role in cancer, apoptosis, microbial proliferation and inflammation. May inhibit the CASP1-related inflammatory response (pyroptosis), the CASP9-dependent apoptotic pathway and the cytochrome c-dependent and APAF1-mediated cell death.</text>
</comment>
<keyword evidence="3 9" id="KW-0028">Amino-acid biosynthesis</keyword>
<evidence type="ECO:0000256" key="7">
    <source>
        <dbReference type="ARBA" id="ARBA00023239"/>
    </source>
</evidence>
<dbReference type="Pfam" id="PF00596">
    <property type="entry name" value="Aldolase_II"/>
    <property type="match status" value="1"/>
</dbReference>
<dbReference type="SMART" id="SM00384">
    <property type="entry name" value="AT_hook"/>
    <property type="match status" value="2"/>
</dbReference>
<evidence type="ECO:0000256" key="8">
    <source>
        <dbReference type="ARBA" id="ARBA00060021"/>
    </source>
</evidence>
<feature type="binding site" evidence="9">
    <location>
        <position position="216"/>
    </location>
    <ligand>
        <name>substrate</name>
    </ligand>
</feature>
<dbReference type="GO" id="GO:0003677">
    <property type="term" value="F:DNA binding"/>
    <property type="evidence" value="ECO:0007669"/>
    <property type="project" value="InterPro"/>
</dbReference>
<dbReference type="InterPro" id="IPR017956">
    <property type="entry name" value="AT_hook_DNA-bd_motif"/>
</dbReference>
<gene>
    <name evidence="12" type="ORF">Pmani_033730</name>
</gene>
<evidence type="ECO:0000313" key="12">
    <source>
        <dbReference type="EMBL" id="KAK4293585.1"/>
    </source>
</evidence>
<feature type="compositionally biased region" description="Acidic residues" evidence="10">
    <location>
        <begin position="13"/>
        <end position="24"/>
    </location>
</feature>
<dbReference type="GO" id="GO:0019509">
    <property type="term" value="P:L-methionine salvage from methylthioadenosine"/>
    <property type="evidence" value="ECO:0007669"/>
    <property type="project" value="UniProtKB-UniRule"/>
</dbReference>
<feature type="binding site" evidence="9">
    <location>
        <position position="314"/>
    </location>
    <ligand>
        <name>Zn(2+)</name>
        <dbReference type="ChEBI" id="CHEBI:29105"/>
    </ligand>
</feature>
<name>A0AAE1TSE7_9EUCA</name>
<dbReference type="Gene3D" id="3.40.225.10">
    <property type="entry name" value="Class II aldolase/adducin N-terminal domain"/>
    <property type="match status" value="1"/>
</dbReference>
<comment type="similarity">
    <text evidence="1">Belongs to the aldolase class II family. Adducin subfamily.</text>
</comment>
<feature type="compositionally biased region" description="Basic and acidic residues" evidence="10">
    <location>
        <begin position="346"/>
        <end position="355"/>
    </location>
</feature>
<keyword evidence="4 9" id="KW-0479">Metal-binding</keyword>
<dbReference type="GO" id="GO:0008270">
    <property type="term" value="F:zinc ion binding"/>
    <property type="evidence" value="ECO:0007669"/>
    <property type="project" value="UniProtKB-UniRule"/>
</dbReference>
<keyword evidence="6 9" id="KW-0486">Methionine biosynthesis</keyword>
<evidence type="ECO:0000256" key="4">
    <source>
        <dbReference type="ARBA" id="ARBA00022723"/>
    </source>
</evidence>
<sequence length="422" mass="47306">MSEEESRSTHEEEKEEEEEEEWTLEEDKAAPTPPRSTKVGRGAAAVVAAPNTHVPNPRPPTNENNDKNSEDNDANSEDNDANSEDGDASDGKTPAAAKRGRGRPPKAVKQDDINDVDYDEEVIHTKTRGRPKKKGKQVATQRGDELICELSREFYRLGWFNGTGGGITIKQKDMIYVAPSGVQKERLQPDDIFAIDEDGEMIAKPHYKKVLKLSQCTPIFLLAYKMRGAGAVIHNHSINAVLATLNFPGDTFTITHLEMIKGIQHASEERAMRYDEELVIPIIENTPLEADLVDSMSEAMELYPDTCAVLVRRHGVYVWGPTWQQAKTMAESYDYLFQIANEMKKMGLDPSKPPKETPTANKQTSTTNTQQTPTETNEQQTPTPPEQTGKTKQTKEEEKEEEEEEEEEMESMEEIEEAVNGN</sequence>
<accession>A0AAE1TSE7</accession>
<feature type="domain" description="Class II aldolase/adducin N-terminal" evidence="11">
    <location>
        <begin position="145"/>
        <end position="341"/>
    </location>
</feature>
<keyword evidence="2 9" id="KW-0963">Cytoplasm</keyword>
<keyword evidence="7 9" id="KW-0456">Lyase</keyword>
<comment type="pathway">
    <text evidence="9">Amino-acid biosynthesis; L-methionine biosynthesis via salvage pathway; L-methionine from S-methyl-5-thio-alpha-D-ribose 1-phosphate: step 2/6.</text>
</comment>
<dbReference type="InterPro" id="IPR036409">
    <property type="entry name" value="Aldolase_II/adducin_N_sf"/>
</dbReference>
<evidence type="ECO:0000256" key="6">
    <source>
        <dbReference type="ARBA" id="ARBA00023167"/>
    </source>
</evidence>
<proteinExistence type="inferred from homology"/>
<reference evidence="12" key="1">
    <citation type="submission" date="2023-11" db="EMBL/GenBank/DDBJ databases">
        <title>Genome assemblies of two species of porcelain crab, Petrolisthes cinctipes and Petrolisthes manimaculis (Anomura: Porcellanidae).</title>
        <authorList>
            <person name="Angst P."/>
        </authorList>
    </citation>
    <scope>NUCLEOTIDE SEQUENCE</scope>
    <source>
        <strain evidence="12">PB745_02</strain>
        <tissue evidence="12">Gill</tissue>
    </source>
</reference>
<comment type="caution">
    <text evidence="12">The sequence shown here is derived from an EMBL/GenBank/DDBJ whole genome shotgun (WGS) entry which is preliminary data.</text>
</comment>
<feature type="active site" description="Proton donor/acceptor" evidence="9">
    <location>
        <position position="258"/>
    </location>
</feature>
<feature type="compositionally biased region" description="Acidic residues" evidence="10">
    <location>
        <begin position="398"/>
        <end position="422"/>
    </location>
</feature>
<dbReference type="AlphaFoldDB" id="A0AAE1TSE7"/>
<dbReference type="GO" id="GO:0005737">
    <property type="term" value="C:cytoplasm"/>
    <property type="evidence" value="ECO:0007669"/>
    <property type="project" value="UniProtKB-SubCell"/>
</dbReference>
<feature type="binding site" evidence="9">
    <location>
        <position position="234"/>
    </location>
    <ligand>
        <name>Zn(2+)</name>
        <dbReference type="ChEBI" id="CHEBI:29105"/>
    </ligand>
</feature>
<keyword evidence="13" id="KW-1185">Reference proteome</keyword>
<dbReference type="Proteomes" id="UP001292094">
    <property type="component" value="Unassembled WGS sequence"/>
</dbReference>
<dbReference type="HAMAP" id="MF_03116">
    <property type="entry name" value="Salvage_MtnB_euk"/>
    <property type="match status" value="1"/>
</dbReference>
<comment type="subcellular location">
    <subcellularLocation>
        <location evidence="9">Cytoplasm</location>
    </subcellularLocation>
</comment>
<dbReference type="InterPro" id="IPR017714">
    <property type="entry name" value="MethylthioRu-1-P_deHdtase_MtnB"/>
</dbReference>
<comment type="cofactor">
    <cofactor evidence="9">
        <name>Zn(2+)</name>
        <dbReference type="ChEBI" id="CHEBI:29105"/>
    </cofactor>
    <text evidence="9">Binds 1 zinc ion per subunit.</text>
</comment>
<evidence type="ECO:0000256" key="2">
    <source>
        <dbReference type="ARBA" id="ARBA00022490"/>
    </source>
</evidence>
<comment type="similarity">
    <text evidence="9">Belongs to the aldolase class II family. MtnB subfamily.</text>
</comment>
<dbReference type="SMART" id="SM01007">
    <property type="entry name" value="Aldolase_II"/>
    <property type="match status" value="1"/>
</dbReference>
<evidence type="ECO:0000313" key="13">
    <source>
        <dbReference type="Proteomes" id="UP001292094"/>
    </source>
</evidence>
<organism evidence="12 13">
    <name type="scientific">Petrolisthes manimaculis</name>
    <dbReference type="NCBI Taxonomy" id="1843537"/>
    <lineage>
        <taxon>Eukaryota</taxon>
        <taxon>Metazoa</taxon>
        <taxon>Ecdysozoa</taxon>
        <taxon>Arthropoda</taxon>
        <taxon>Crustacea</taxon>
        <taxon>Multicrustacea</taxon>
        <taxon>Malacostraca</taxon>
        <taxon>Eumalacostraca</taxon>
        <taxon>Eucarida</taxon>
        <taxon>Decapoda</taxon>
        <taxon>Pleocyemata</taxon>
        <taxon>Anomura</taxon>
        <taxon>Galatheoidea</taxon>
        <taxon>Porcellanidae</taxon>
        <taxon>Petrolisthes</taxon>
    </lineage>
</organism>
<evidence type="ECO:0000256" key="1">
    <source>
        <dbReference type="ARBA" id="ARBA00006274"/>
    </source>
</evidence>
<dbReference type="FunFam" id="3.40.225.10:FF:000003">
    <property type="entry name" value="Methylthioribulose-1-phosphate dehydratase"/>
    <property type="match status" value="1"/>
</dbReference>
<dbReference type="PANTHER" id="PTHR10640">
    <property type="entry name" value="METHYLTHIORIBULOSE-1-PHOSPHATE DEHYDRATASE"/>
    <property type="match status" value="1"/>
</dbReference>
<dbReference type="EMBL" id="JAWZYT010004511">
    <property type="protein sequence ID" value="KAK4293585.1"/>
    <property type="molecule type" value="Genomic_DNA"/>
</dbReference>
<keyword evidence="5 9" id="KW-0862">Zinc</keyword>
<feature type="region of interest" description="Disordered" evidence="10">
    <location>
        <begin position="346"/>
        <end position="422"/>
    </location>
</feature>
<comment type="catalytic activity">
    <reaction evidence="9">
        <text>5-(methylsulfanyl)-D-ribulose 1-phosphate = 5-methylsulfanyl-2,3-dioxopentyl phosphate + H2O</text>
        <dbReference type="Rhea" id="RHEA:15549"/>
        <dbReference type="ChEBI" id="CHEBI:15377"/>
        <dbReference type="ChEBI" id="CHEBI:58548"/>
        <dbReference type="ChEBI" id="CHEBI:58828"/>
        <dbReference type="EC" id="4.2.1.109"/>
    </reaction>
</comment>
<feature type="binding site" evidence="9">
    <location>
        <position position="236"/>
    </location>
    <ligand>
        <name>Zn(2+)</name>
        <dbReference type="ChEBI" id="CHEBI:29105"/>
    </ligand>
</feature>
<evidence type="ECO:0000259" key="11">
    <source>
        <dbReference type="SMART" id="SM01007"/>
    </source>
</evidence>
<dbReference type="InterPro" id="IPR001303">
    <property type="entry name" value="Aldolase_II/adducin_N"/>
</dbReference>
<evidence type="ECO:0000256" key="3">
    <source>
        <dbReference type="ARBA" id="ARBA00022605"/>
    </source>
</evidence>
<dbReference type="EC" id="4.2.1.109" evidence="9"/>
<dbReference type="SUPFAM" id="SSF53639">
    <property type="entry name" value="AraD/HMP-PK domain-like"/>
    <property type="match status" value="1"/>
</dbReference>
<protein>
    <recommendedName>
        <fullName evidence="9">Probable methylthioribulose-1-phosphate dehydratase</fullName>
        <shortName evidence="9">MTRu-1-P dehydratase</shortName>
        <ecNumber evidence="9">4.2.1.109</ecNumber>
    </recommendedName>
</protein>
<dbReference type="PANTHER" id="PTHR10640:SF7">
    <property type="entry name" value="METHYLTHIORIBULOSE-1-PHOSPHATE DEHYDRATASE"/>
    <property type="match status" value="1"/>
</dbReference>
<dbReference type="InterPro" id="IPR027514">
    <property type="entry name" value="Salvage_MtnB_euk"/>
</dbReference>
<feature type="compositionally biased region" description="Basic and acidic residues" evidence="10">
    <location>
        <begin position="1"/>
        <end position="12"/>
    </location>
</feature>
<dbReference type="GO" id="GO:0046570">
    <property type="term" value="F:methylthioribulose 1-phosphate dehydratase activity"/>
    <property type="evidence" value="ECO:0007669"/>
    <property type="project" value="UniProtKB-UniRule"/>
</dbReference>
<dbReference type="NCBIfam" id="TIGR03328">
    <property type="entry name" value="salvage_mtnB"/>
    <property type="match status" value="1"/>
</dbReference>
<evidence type="ECO:0000256" key="9">
    <source>
        <dbReference type="HAMAP-Rule" id="MF_03116"/>
    </source>
</evidence>
<feature type="compositionally biased region" description="Acidic residues" evidence="10">
    <location>
        <begin position="71"/>
        <end position="88"/>
    </location>
</feature>